<evidence type="ECO:0000313" key="1">
    <source>
        <dbReference type="EMBL" id="UXC20063.1"/>
    </source>
</evidence>
<proteinExistence type="predicted"/>
<keyword evidence="2" id="KW-1185">Reference proteome</keyword>
<reference evidence="1" key="1">
    <citation type="submission" date="2022-09" db="EMBL/GenBank/DDBJ databases">
        <title>Bacterial diversity in gut of crayfish and pufferfish.</title>
        <authorList>
            <person name="Huang Y."/>
        </authorList>
    </citation>
    <scope>NUCLEOTIDE SEQUENCE</scope>
    <source>
        <strain evidence="1">PR12</strain>
    </source>
</reference>
<dbReference type="Proteomes" id="UP001058290">
    <property type="component" value="Chromosome"/>
</dbReference>
<gene>
    <name evidence="1" type="ORF">N4T19_08125</name>
</gene>
<organism evidence="1 2">
    <name type="scientific">Comamonas squillarum</name>
    <dbReference type="NCBI Taxonomy" id="2977320"/>
    <lineage>
        <taxon>Bacteria</taxon>
        <taxon>Pseudomonadati</taxon>
        <taxon>Pseudomonadota</taxon>
        <taxon>Betaproteobacteria</taxon>
        <taxon>Burkholderiales</taxon>
        <taxon>Comamonadaceae</taxon>
        <taxon>Comamonas</taxon>
    </lineage>
</organism>
<dbReference type="RefSeq" id="WP_260719874.1">
    <property type="nucleotide sequence ID" value="NZ_CP104377.1"/>
</dbReference>
<sequence>MRLLFCLIPAIIALVLFATLAIVFGSQPKDALMCGLPFFVGTFGLGWQVTQATPERGESSAQAQPQKDSK</sequence>
<accession>A0ABY6A1C2</accession>
<dbReference type="EMBL" id="CP104377">
    <property type="protein sequence ID" value="UXC20063.1"/>
    <property type="molecule type" value="Genomic_DNA"/>
</dbReference>
<name>A0ABY6A1C2_9BURK</name>
<evidence type="ECO:0000313" key="2">
    <source>
        <dbReference type="Proteomes" id="UP001058290"/>
    </source>
</evidence>
<protein>
    <submittedName>
        <fullName evidence="1">Uncharacterized protein</fullName>
    </submittedName>
</protein>